<protein>
    <recommendedName>
        <fullName evidence="4">Major facilitator superfamily (MFS) profile domain-containing protein</fullName>
    </recommendedName>
</protein>
<dbReference type="PANTHER" id="PTHR11360:SF250">
    <property type="entry name" value="MFS-TYPE TRANSPORTER AFUA_1G00970"/>
    <property type="match status" value="1"/>
</dbReference>
<reference evidence="5 6" key="1">
    <citation type="submission" date="2024-02" db="EMBL/GenBank/DDBJ databases">
        <title>De novo assembly and annotation of 12 fungi associated with fruit tree decline syndrome in Ontario, Canada.</title>
        <authorList>
            <person name="Sulman M."/>
            <person name="Ellouze W."/>
            <person name="Ilyukhin E."/>
        </authorList>
    </citation>
    <scope>NUCLEOTIDE SEQUENCE [LARGE SCALE GENOMIC DNA]</scope>
    <source>
        <strain evidence="5 6">FDS-637</strain>
    </source>
</reference>
<keyword evidence="3" id="KW-0812">Transmembrane</keyword>
<dbReference type="Gene3D" id="1.20.1250.20">
    <property type="entry name" value="MFS general substrate transporter like domains"/>
    <property type="match status" value="1"/>
</dbReference>
<evidence type="ECO:0000313" key="5">
    <source>
        <dbReference type="EMBL" id="KAL0257652.1"/>
    </source>
</evidence>
<feature type="domain" description="Major facilitator superfamily (MFS) profile" evidence="4">
    <location>
        <begin position="1"/>
        <end position="208"/>
    </location>
</feature>
<dbReference type="Proteomes" id="UP001430584">
    <property type="component" value="Unassembled WGS sequence"/>
</dbReference>
<dbReference type="Pfam" id="PF07690">
    <property type="entry name" value="MFS_1"/>
    <property type="match status" value="1"/>
</dbReference>
<feature type="transmembrane region" description="Helical" evidence="3">
    <location>
        <begin position="20"/>
        <end position="38"/>
    </location>
</feature>
<feature type="transmembrane region" description="Helical" evidence="3">
    <location>
        <begin position="137"/>
        <end position="156"/>
    </location>
</feature>
<dbReference type="GeneID" id="92010900"/>
<feature type="transmembrane region" description="Helical" evidence="3">
    <location>
        <begin position="104"/>
        <end position="125"/>
    </location>
</feature>
<dbReference type="SUPFAM" id="SSF103473">
    <property type="entry name" value="MFS general substrate transporter"/>
    <property type="match status" value="1"/>
</dbReference>
<dbReference type="RefSeq" id="XP_066630681.1">
    <property type="nucleotide sequence ID" value="XM_066778244.1"/>
</dbReference>
<organism evidence="5 6">
    <name type="scientific">Diplodia seriata</name>
    <dbReference type="NCBI Taxonomy" id="420778"/>
    <lineage>
        <taxon>Eukaryota</taxon>
        <taxon>Fungi</taxon>
        <taxon>Dikarya</taxon>
        <taxon>Ascomycota</taxon>
        <taxon>Pezizomycotina</taxon>
        <taxon>Dothideomycetes</taxon>
        <taxon>Dothideomycetes incertae sedis</taxon>
        <taxon>Botryosphaeriales</taxon>
        <taxon>Botryosphaeriaceae</taxon>
        <taxon>Diplodia</taxon>
    </lineage>
</organism>
<evidence type="ECO:0000256" key="2">
    <source>
        <dbReference type="ARBA" id="ARBA00006727"/>
    </source>
</evidence>
<dbReference type="InterPro" id="IPR020846">
    <property type="entry name" value="MFS_dom"/>
</dbReference>
<evidence type="ECO:0000259" key="4">
    <source>
        <dbReference type="PROSITE" id="PS50850"/>
    </source>
</evidence>
<dbReference type="PANTHER" id="PTHR11360">
    <property type="entry name" value="MONOCARBOXYLATE TRANSPORTER"/>
    <property type="match status" value="1"/>
</dbReference>
<evidence type="ECO:0000256" key="3">
    <source>
        <dbReference type="SAM" id="Phobius"/>
    </source>
</evidence>
<dbReference type="InterPro" id="IPR011701">
    <property type="entry name" value="MFS"/>
</dbReference>
<evidence type="ECO:0000313" key="6">
    <source>
        <dbReference type="Proteomes" id="UP001430584"/>
    </source>
</evidence>
<keyword evidence="6" id="KW-1185">Reference proteome</keyword>
<keyword evidence="3" id="KW-0472">Membrane</keyword>
<proteinExistence type="inferred from homology"/>
<gene>
    <name evidence="5" type="ORF">SLS55_006815</name>
</gene>
<dbReference type="InterPro" id="IPR036259">
    <property type="entry name" value="MFS_trans_sf"/>
</dbReference>
<comment type="similarity">
    <text evidence="2">Belongs to the major facilitator superfamily. Monocarboxylate porter (TC 2.A.1.13) family.</text>
</comment>
<dbReference type="PROSITE" id="PS50850">
    <property type="entry name" value="MFS"/>
    <property type="match status" value="1"/>
</dbReference>
<dbReference type="EMBL" id="JAJVCZ030000007">
    <property type="protein sequence ID" value="KAL0257652.1"/>
    <property type="molecule type" value="Genomic_DNA"/>
</dbReference>
<feature type="transmembrane region" description="Helical" evidence="3">
    <location>
        <begin position="187"/>
        <end position="207"/>
    </location>
</feature>
<sequence>MSAQIADDSLPNETRYGPALFCSVGLANAFGVFQAYYISHQLAGHSDFDISWIGSLALGIMFANAPIVGVLVDRVGARVLLISGSTGLLLSVFMTSLASSYYQFILAQAVLQGLSMSFTMFPAVATISKSFHKNRGLALGIIIGGSSIGGLIWPIVLNELLNQDGAILSLQTACVAKIATRDTQGTAVGLLMGSVALTYVSLLMILVD</sequence>
<dbReference type="InterPro" id="IPR050327">
    <property type="entry name" value="Proton-linked_MCT"/>
</dbReference>
<accession>A0ABR3CAI7</accession>
<feature type="transmembrane region" description="Helical" evidence="3">
    <location>
        <begin position="79"/>
        <end position="98"/>
    </location>
</feature>
<keyword evidence="3" id="KW-1133">Transmembrane helix</keyword>
<comment type="subcellular location">
    <subcellularLocation>
        <location evidence="1">Membrane</location>
        <topology evidence="1">Multi-pass membrane protein</topology>
    </subcellularLocation>
</comment>
<feature type="transmembrane region" description="Helical" evidence="3">
    <location>
        <begin position="50"/>
        <end position="72"/>
    </location>
</feature>
<comment type="caution">
    <text evidence="5">The sequence shown here is derived from an EMBL/GenBank/DDBJ whole genome shotgun (WGS) entry which is preliminary data.</text>
</comment>
<name>A0ABR3CAI7_9PEZI</name>
<evidence type="ECO:0000256" key="1">
    <source>
        <dbReference type="ARBA" id="ARBA00004141"/>
    </source>
</evidence>